<protein>
    <submittedName>
        <fullName evidence="2">META domain-containing protein</fullName>
    </submittedName>
</protein>
<reference evidence="2" key="2">
    <citation type="journal article" date="2022" name="Res Sq">
        <title>Evolution of multicellular longitudinally dividing oral cavity symbionts (Neisseriaceae).</title>
        <authorList>
            <person name="Nyongesa S."/>
            <person name="Weber P."/>
            <person name="Bernet E."/>
            <person name="Pullido F."/>
            <person name="Nieckarz M."/>
            <person name="Delaby M."/>
            <person name="Nieves C."/>
            <person name="Viehboeck T."/>
            <person name="Krause N."/>
            <person name="Rivera-Millot A."/>
            <person name="Nakamura A."/>
            <person name="Vischer N."/>
            <person name="VanNieuwenhze M."/>
            <person name="Brun Y."/>
            <person name="Cava F."/>
            <person name="Bulgheresi S."/>
            <person name="Veyrier F."/>
        </authorList>
    </citation>
    <scope>NUCLEOTIDE SEQUENCE</scope>
    <source>
        <strain evidence="2">SAG 1488-6</strain>
    </source>
</reference>
<keyword evidence="3" id="KW-1185">Reference proteome</keyword>
<keyword evidence="1" id="KW-0732">Signal</keyword>
<feature type="chain" id="PRO_5046643039" evidence="1">
    <location>
        <begin position="23"/>
        <end position="149"/>
    </location>
</feature>
<dbReference type="Proteomes" id="UP000832034">
    <property type="component" value="Chromosome"/>
</dbReference>
<evidence type="ECO:0000256" key="1">
    <source>
        <dbReference type="SAM" id="SignalP"/>
    </source>
</evidence>
<accession>A0ABY4E7S0</accession>
<evidence type="ECO:0000313" key="3">
    <source>
        <dbReference type="Proteomes" id="UP000832034"/>
    </source>
</evidence>
<reference evidence="2" key="1">
    <citation type="submission" date="2021-12" db="EMBL/GenBank/DDBJ databases">
        <authorList>
            <person name="Veyrier F.J."/>
        </authorList>
    </citation>
    <scope>NUCLEOTIDE SEQUENCE</scope>
    <source>
        <strain evidence="2">SAG 1488-6</strain>
    </source>
</reference>
<feature type="signal peptide" evidence="1">
    <location>
        <begin position="1"/>
        <end position="22"/>
    </location>
</feature>
<proteinExistence type="predicted"/>
<sequence>MLNGLKYLCLSMILILGLSACQSVPLETSTPPAIPMTQAKGEWSLVDMTAPNEFDMSQLRYRISLRITRQEFSLAAPCSRLLGHYRSSATVLHFQNIEQRDIVCANVDEASSLHHLLQQTQYYRMSSEDSMQWLDQHKQVLAVWQRIYL</sequence>
<evidence type="ECO:0000313" key="2">
    <source>
        <dbReference type="EMBL" id="UOO91502.1"/>
    </source>
</evidence>
<dbReference type="EMBL" id="CP091512">
    <property type="protein sequence ID" value="UOO91502.1"/>
    <property type="molecule type" value="Genomic_DNA"/>
</dbReference>
<name>A0ABY4E7S0_VITST</name>
<dbReference type="RefSeq" id="WP_019959043.1">
    <property type="nucleotide sequence ID" value="NZ_CP091512.1"/>
</dbReference>
<dbReference type="PROSITE" id="PS51257">
    <property type="entry name" value="PROKAR_LIPOPROTEIN"/>
    <property type="match status" value="1"/>
</dbReference>
<organism evidence="2 3">
    <name type="scientific">Vitreoscilla stercoraria</name>
    <dbReference type="NCBI Taxonomy" id="61"/>
    <lineage>
        <taxon>Bacteria</taxon>
        <taxon>Pseudomonadati</taxon>
        <taxon>Pseudomonadota</taxon>
        <taxon>Betaproteobacteria</taxon>
        <taxon>Neisseriales</taxon>
        <taxon>Neisseriaceae</taxon>
        <taxon>Vitreoscilla</taxon>
    </lineage>
</organism>
<gene>
    <name evidence="2" type="ORF">LVJ81_07440</name>
</gene>